<evidence type="ECO:0000259" key="4">
    <source>
        <dbReference type="SMART" id="SM00672"/>
    </source>
</evidence>
<keyword evidence="3" id="KW-0732">Signal</keyword>
<dbReference type="GO" id="GO:0006493">
    <property type="term" value="P:protein O-linked glycosylation"/>
    <property type="evidence" value="ECO:0007669"/>
    <property type="project" value="TreeGrafter"/>
</dbReference>
<evidence type="ECO:0000256" key="2">
    <source>
        <dbReference type="ARBA" id="ARBA00022679"/>
    </source>
</evidence>
<feature type="signal peptide" evidence="3">
    <location>
        <begin position="1"/>
        <end position="21"/>
    </location>
</feature>
<evidence type="ECO:0000313" key="6">
    <source>
        <dbReference type="Proteomes" id="UP000242188"/>
    </source>
</evidence>
<reference evidence="5 6" key="1">
    <citation type="journal article" date="2017" name="Nat. Ecol. Evol.">
        <title>Scallop genome provides insights into evolution of bilaterian karyotype and development.</title>
        <authorList>
            <person name="Wang S."/>
            <person name="Zhang J."/>
            <person name="Jiao W."/>
            <person name="Li J."/>
            <person name="Xun X."/>
            <person name="Sun Y."/>
            <person name="Guo X."/>
            <person name="Huan P."/>
            <person name="Dong B."/>
            <person name="Zhang L."/>
            <person name="Hu X."/>
            <person name="Sun X."/>
            <person name="Wang J."/>
            <person name="Zhao C."/>
            <person name="Wang Y."/>
            <person name="Wang D."/>
            <person name="Huang X."/>
            <person name="Wang R."/>
            <person name="Lv J."/>
            <person name="Li Y."/>
            <person name="Zhang Z."/>
            <person name="Liu B."/>
            <person name="Lu W."/>
            <person name="Hui Y."/>
            <person name="Liang J."/>
            <person name="Zhou Z."/>
            <person name="Hou R."/>
            <person name="Li X."/>
            <person name="Liu Y."/>
            <person name="Li H."/>
            <person name="Ning X."/>
            <person name="Lin Y."/>
            <person name="Zhao L."/>
            <person name="Xing Q."/>
            <person name="Dou J."/>
            <person name="Li Y."/>
            <person name="Mao J."/>
            <person name="Guo H."/>
            <person name="Dou H."/>
            <person name="Li T."/>
            <person name="Mu C."/>
            <person name="Jiang W."/>
            <person name="Fu Q."/>
            <person name="Fu X."/>
            <person name="Miao Y."/>
            <person name="Liu J."/>
            <person name="Yu Q."/>
            <person name="Li R."/>
            <person name="Liao H."/>
            <person name="Li X."/>
            <person name="Kong Y."/>
            <person name="Jiang Z."/>
            <person name="Chourrout D."/>
            <person name="Li R."/>
            <person name="Bao Z."/>
        </authorList>
    </citation>
    <scope>NUCLEOTIDE SEQUENCE [LARGE SCALE GENOMIC DNA]</scope>
    <source>
        <strain evidence="5 6">PY_sf001</strain>
    </source>
</reference>
<keyword evidence="2 5" id="KW-0808">Transferase</keyword>
<dbReference type="GO" id="GO:0035252">
    <property type="term" value="F:UDP-xylosyltransferase activity"/>
    <property type="evidence" value="ECO:0007669"/>
    <property type="project" value="TreeGrafter"/>
</dbReference>
<dbReference type="PANTHER" id="PTHR12203:SF35">
    <property type="entry name" value="PROTEIN O-GLUCOSYLTRANSFERASE 1"/>
    <property type="match status" value="1"/>
</dbReference>
<accession>A0A210QR01</accession>
<feature type="domain" description="Glycosyl transferase CAP10" evidence="4">
    <location>
        <begin position="147"/>
        <end position="399"/>
    </location>
</feature>
<gene>
    <name evidence="5" type="ORF">KP79_PYT11509</name>
</gene>
<dbReference type="InterPro" id="IPR006598">
    <property type="entry name" value="CAP10"/>
</dbReference>
<dbReference type="STRING" id="6573.A0A210QR01"/>
<evidence type="ECO:0000256" key="3">
    <source>
        <dbReference type="SAM" id="SignalP"/>
    </source>
</evidence>
<dbReference type="OrthoDB" id="202415at2759"/>
<dbReference type="SMART" id="SM00672">
    <property type="entry name" value="CAP10"/>
    <property type="match status" value="1"/>
</dbReference>
<dbReference type="EMBL" id="NEDP02002332">
    <property type="protein sequence ID" value="OWF51128.1"/>
    <property type="molecule type" value="Genomic_DNA"/>
</dbReference>
<protein>
    <submittedName>
        <fullName evidence="5">Protein O-glucosyltransferase 1</fullName>
    </submittedName>
</protein>
<organism evidence="5 6">
    <name type="scientific">Mizuhopecten yessoensis</name>
    <name type="common">Japanese scallop</name>
    <name type="synonym">Patinopecten yessoensis</name>
    <dbReference type="NCBI Taxonomy" id="6573"/>
    <lineage>
        <taxon>Eukaryota</taxon>
        <taxon>Metazoa</taxon>
        <taxon>Spiralia</taxon>
        <taxon>Lophotrochozoa</taxon>
        <taxon>Mollusca</taxon>
        <taxon>Bivalvia</taxon>
        <taxon>Autobranchia</taxon>
        <taxon>Pteriomorphia</taxon>
        <taxon>Pectinida</taxon>
        <taxon>Pectinoidea</taxon>
        <taxon>Pectinidae</taxon>
        <taxon>Mizuhopecten</taxon>
    </lineage>
</organism>
<evidence type="ECO:0000313" key="5">
    <source>
        <dbReference type="EMBL" id="OWF51128.1"/>
    </source>
</evidence>
<dbReference type="AlphaFoldDB" id="A0A210QR01"/>
<dbReference type="Pfam" id="PF05686">
    <property type="entry name" value="Glyco_transf_90"/>
    <property type="match status" value="1"/>
</dbReference>
<evidence type="ECO:0000256" key="1">
    <source>
        <dbReference type="ARBA" id="ARBA00010118"/>
    </source>
</evidence>
<name>A0A210QR01_MIZYE</name>
<proteinExistence type="inferred from homology"/>
<dbReference type="GO" id="GO:0012505">
    <property type="term" value="C:endomembrane system"/>
    <property type="evidence" value="ECO:0007669"/>
    <property type="project" value="TreeGrafter"/>
</dbReference>
<keyword evidence="6" id="KW-1185">Reference proteome</keyword>
<comment type="caution">
    <text evidence="5">The sequence shown here is derived from an EMBL/GenBank/DDBJ whole genome shotgun (WGS) entry which is preliminary data.</text>
</comment>
<sequence>MQLVIVLKCVVVVLLVSSCVSDDVCQAKEDHGSESCTSEPARDQDDNKYTQTSNVKWRGYLKKIGKAVSDYTECSTHLCSCHEDVISNDLRIWEDKAGGITKDMITKNNDRGVHYQIINHKLYREDKCMFPNRCSGVEHFILLIIKKLPDMEMLINVRDWPQSSKHGSPIPVFSFSKVMNQHWDIMYPAWTFWEGGPAVWPIYPTGLGRWDEQREIIPRAAQQWPWKNKLDKGYFRGSRTSSDRDPLILMSRKHPDLVDAQYTKNQSWRSKADTLGEEPVAEVRLEDHCQYKYLFNFRGVAASFRLKHLFLCDSVVFHVGEEWLEFFYPALKPWVHYIPVRQDLTDVQELLEFAKQNDDVVQEIAERGRNFIWDHLKMEDISCYWEKLLKRYTQLLKYTPKRNKDYKQIKPKAS</sequence>
<dbReference type="GO" id="GO:0035251">
    <property type="term" value="F:UDP-glucosyltransferase activity"/>
    <property type="evidence" value="ECO:0007669"/>
    <property type="project" value="TreeGrafter"/>
</dbReference>
<dbReference type="GO" id="GO:0045747">
    <property type="term" value="P:positive regulation of Notch signaling pathway"/>
    <property type="evidence" value="ECO:0007669"/>
    <property type="project" value="TreeGrafter"/>
</dbReference>
<dbReference type="Proteomes" id="UP000242188">
    <property type="component" value="Unassembled WGS sequence"/>
</dbReference>
<comment type="similarity">
    <text evidence="1">Belongs to the glycosyltransferase 90 family.</text>
</comment>
<dbReference type="PANTHER" id="PTHR12203">
    <property type="entry name" value="KDEL LYS-ASP-GLU-LEU CONTAINING - RELATED"/>
    <property type="match status" value="1"/>
</dbReference>
<feature type="chain" id="PRO_5012307021" evidence="3">
    <location>
        <begin position="22"/>
        <end position="414"/>
    </location>
</feature>
<dbReference type="InterPro" id="IPR051091">
    <property type="entry name" value="O-Glucosyltr/Glycosyltrsf_90"/>
</dbReference>